<feature type="domain" description="Cytochrome c" evidence="6">
    <location>
        <begin position="60"/>
        <end position="164"/>
    </location>
</feature>
<keyword evidence="5" id="KW-0732">Signal</keyword>
<evidence type="ECO:0000256" key="1">
    <source>
        <dbReference type="ARBA" id="ARBA00022617"/>
    </source>
</evidence>
<evidence type="ECO:0000256" key="2">
    <source>
        <dbReference type="ARBA" id="ARBA00022723"/>
    </source>
</evidence>
<dbReference type="NCBIfam" id="TIGR04485">
    <property type="entry name" value="thiosulf_SoxX"/>
    <property type="match status" value="1"/>
</dbReference>
<dbReference type="EMBL" id="AP025637">
    <property type="protein sequence ID" value="BDG71267.1"/>
    <property type="molecule type" value="Genomic_DNA"/>
</dbReference>
<evidence type="ECO:0000313" key="8">
    <source>
        <dbReference type="Proteomes" id="UP000831327"/>
    </source>
</evidence>
<keyword evidence="1 4" id="KW-0349">Heme</keyword>
<dbReference type="PROSITE" id="PS51007">
    <property type="entry name" value="CYTC"/>
    <property type="match status" value="1"/>
</dbReference>
<dbReference type="InterPro" id="IPR030999">
    <property type="entry name" value="Thiosulf_SoxX"/>
</dbReference>
<keyword evidence="3 4" id="KW-0408">Iron</keyword>
<organism evidence="7 8">
    <name type="scientific">Roseomonas fluvialis</name>
    <dbReference type="NCBI Taxonomy" id="1750527"/>
    <lineage>
        <taxon>Bacteria</taxon>
        <taxon>Pseudomonadati</taxon>
        <taxon>Pseudomonadota</taxon>
        <taxon>Alphaproteobacteria</taxon>
        <taxon>Acetobacterales</taxon>
        <taxon>Roseomonadaceae</taxon>
        <taxon>Roseomonas</taxon>
    </lineage>
</organism>
<sequence length="165" mass="17473">MGRAPAFAGAAWLLRRRRGRGALAAGLAVLFAAAAPAGAQVVGFVVHGDAVEQPLAGLVGDAARGEAVVKNRESANCLICHSIPDPREPFMGEIGPPLAGVGARLIPGQIRLRLVDPTRVNPDAIMPAYHRTHDLLRVDPRFAGRPVLTAQEIEDVVAWLSTLRE</sequence>
<dbReference type="SUPFAM" id="SSF46626">
    <property type="entry name" value="Cytochrome c"/>
    <property type="match status" value="1"/>
</dbReference>
<proteinExistence type="predicted"/>
<feature type="chain" id="PRO_5046215563" description="Cytochrome c domain-containing protein" evidence="5">
    <location>
        <begin position="40"/>
        <end position="165"/>
    </location>
</feature>
<protein>
    <recommendedName>
        <fullName evidence="6">Cytochrome c domain-containing protein</fullName>
    </recommendedName>
</protein>
<dbReference type="Gene3D" id="1.10.760.10">
    <property type="entry name" value="Cytochrome c-like domain"/>
    <property type="match status" value="1"/>
</dbReference>
<gene>
    <name evidence="7" type="ORF">Rmf_11960</name>
</gene>
<evidence type="ECO:0000256" key="4">
    <source>
        <dbReference type="PROSITE-ProRule" id="PRU00433"/>
    </source>
</evidence>
<name>A0ABN6NXY4_9PROT</name>
<evidence type="ECO:0000256" key="5">
    <source>
        <dbReference type="SAM" id="SignalP"/>
    </source>
</evidence>
<reference evidence="7 8" key="1">
    <citation type="journal article" date="2016" name="Microbes Environ.">
        <title>Phylogenetically diverse aerobic anoxygenic phototrophic bacteria isolated from epilithic biofilms in Tama river, Japan.</title>
        <authorList>
            <person name="Hirose S."/>
            <person name="Matsuura K."/>
            <person name="Haruta S."/>
        </authorList>
    </citation>
    <scope>NUCLEOTIDE SEQUENCE [LARGE SCALE GENOMIC DNA]</scope>
    <source>
        <strain evidence="7 8">S08</strain>
    </source>
</reference>
<evidence type="ECO:0000259" key="6">
    <source>
        <dbReference type="PROSITE" id="PS51007"/>
    </source>
</evidence>
<dbReference type="Proteomes" id="UP000831327">
    <property type="component" value="Chromosome"/>
</dbReference>
<dbReference type="InterPro" id="IPR036909">
    <property type="entry name" value="Cyt_c-like_dom_sf"/>
</dbReference>
<accession>A0ABN6NXY4</accession>
<evidence type="ECO:0000256" key="3">
    <source>
        <dbReference type="ARBA" id="ARBA00023004"/>
    </source>
</evidence>
<evidence type="ECO:0000313" key="7">
    <source>
        <dbReference type="EMBL" id="BDG71267.1"/>
    </source>
</evidence>
<keyword evidence="8" id="KW-1185">Reference proteome</keyword>
<dbReference type="RefSeq" id="WP_244458549.1">
    <property type="nucleotide sequence ID" value="NZ_AP025637.1"/>
</dbReference>
<feature type="signal peptide" evidence="5">
    <location>
        <begin position="1"/>
        <end position="39"/>
    </location>
</feature>
<dbReference type="InterPro" id="IPR009056">
    <property type="entry name" value="Cyt_c-like_dom"/>
</dbReference>
<keyword evidence="2 4" id="KW-0479">Metal-binding</keyword>